<name>R0KNM7_EXST2</name>
<dbReference type="RefSeq" id="XP_008021438.1">
    <property type="nucleotide sequence ID" value="XM_008023247.1"/>
</dbReference>
<dbReference type="GeneID" id="19399866"/>
<accession>R0KNM7</accession>
<protein>
    <submittedName>
        <fullName evidence="1">Uncharacterized protein</fullName>
    </submittedName>
</protein>
<evidence type="ECO:0000313" key="1">
    <source>
        <dbReference type="EMBL" id="EOA90644.1"/>
    </source>
</evidence>
<keyword evidence="2" id="KW-1185">Reference proteome</keyword>
<sequence>MTFETTECLCVCLCVCLCKRGAVLLQYTWRVRTALQQASVRLAILRDCTTRRSDPVPSALTVLHSLSHVMERVDECAHIHTHYMDGSLGLGH</sequence>
<organism evidence="1 2">
    <name type="scientific">Exserohilum turcicum (strain 28A)</name>
    <name type="common">Northern leaf blight fungus</name>
    <name type="synonym">Setosphaeria turcica</name>
    <dbReference type="NCBI Taxonomy" id="671987"/>
    <lineage>
        <taxon>Eukaryota</taxon>
        <taxon>Fungi</taxon>
        <taxon>Dikarya</taxon>
        <taxon>Ascomycota</taxon>
        <taxon>Pezizomycotina</taxon>
        <taxon>Dothideomycetes</taxon>
        <taxon>Pleosporomycetidae</taxon>
        <taxon>Pleosporales</taxon>
        <taxon>Pleosporineae</taxon>
        <taxon>Pleosporaceae</taxon>
        <taxon>Exserohilum</taxon>
    </lineage>
</organism>
<dbReference type="AlphaFoldDB" id="R0KNM7"/>
<gene>
    <name evidence="1" type="ORF">SETTUDRAFT_166604</name>
</gene>
<dbReference type="Proteomes" id="UP000016935">
    <property type="component" value="Unassembled WGS sequence"/>
</dbReference>
<dbReference type="HOGENOM" id="CLU_2414676_0_0_1"/>
<dbReference type="EMBL" id="KB908482">
    <property type="protein sequence ID" value="EOA90644.1"/>
    <property type="molecule type" value="Genomic_DNA"/>
</dbReference>
<reference evidence="1 2" key="1">
    <citation type="journal article" date="2012" name="PLoS Pathog.">
        <title>Diverse lifestyles and strategies of plant pathogenesis encoded in the genomes of eighteen Dothideomycetes fungi.</title>
        <authorList>
            <person name="Ohm R.A."/>
            <person name="Feau N."/>
            <person name="Henrissat B."/>
            <person name="Schoch C.L."/>
            <person name="Horwitz B.A."/>
            <person name="Barry K.W."/>
            <person name="Condon B.J."/>
            <person name="Copeland A.C."/>
            <person name="Dhillon B."/>
            <person name="Glaser F."/>
            <person name="Hesse C.N."/>
            <person name="Kosti I."/>
            <person name="LaButti K."/>
            <person name="Lindquist E.A."/>
            <person name="Lucas S."/>
            <person name="Salamov A.A."/>
            <person name="Bradshaw R.E."/>
            <person name="Ciuffetti L."/>
            <person name="Hamelin R.C."/>
            <person name="Kema G.H.J."/>
            <person name="Lawrence C."/>
            <person name="Scott J.A."/>
            <person name="Spatafora J.W."/>
            <person name="Turgeon B.G."/>
            <person name="de Wit P.J.G.M."/>
            <person name="Zhong S."/>
            <person name="Goodwin S.B."/>
            <person name="Grigoriev I.V."/>
        </authorList>
    </citation>
    <scope>NUCLEOTIDE SEQUENCE [LARGE SCALE GENOMIC DNA]</scope>
    <source>
        <strain evidence="2">28A</strain>
    </source>
</reference>
<proteinExistence type="predicted"/>
<reference evidence="1 2" key="2">
    <citation type="journal article" date="2013" name="PLoS Genet.">
        <title>Comparative genome structure, secondary metabolite, and effector coding capacity across Cochliobolus pathogens.</title>
        <authorList>
            <person name="Condon B.J."/>
            <person name="Leng Y."/>
            <person name="Wu D."/>
            <person name="Bushley K.E."/>
            <person name="Ohm R.A."/>
            <person name="Otillar R."/>
            <person name="Martin J."/>
            <person name="Schackwitz W."/>
            <person name="Grimwood J."/>
            <person name="MohdZainudin N."/>
            <person name="Xue C."/>
            <person name="Wang R."/>
            <person name="Manning V.A."/>
            <person name="Dhillon B."/>
            <person name="Tu Z.J."/>
            <person name="Steffenson B.J."/>
            <person name="Salamov A."/>
            <person name="Sun H."/>
            <person name="Lowry S."/>
            <person name="LaButti K."/>
            <person name="Han J."/>
            <person name="Copeland A."/>
            <person name="Lindquist E."/>
            <person name="Barry K."/>
            <person name="Schmutz J."/>
            <person name="Baker S.E."/>
            <person name="Ciuffetti L.M."/>
            <person name="Grigoriev I.V."/>
            <person name="Zhong S."/>
            <person name="Turgeon B.G."/>
        </authorList>
    </citation>
    <scope>NUCLEOTIDE SEQUENCE [LARGE SCALE GENOMIC DNA]</scope>
    <source>
        <strain evidence="2">28A</strain>
    </source>
</reference>
<evidence type="ECO:0000313" key="2">
    <source>
        <dbReference type="Proteomes" id="UP000016935"/>
    </source>
</evidence>